<protein>
    <submittedName>
        <fullName evidence="1">Uncharacterized protein</fullName>
    </submittedName>
</protein>
<comment type="caution">
    <text evidence="1">The sequence shown here is derived from an EMBL/GenBank/DDBJ whole genome shotgun (WGS) entry which is preliminary data.</text>
</comment>
<organism evidence="1 2">
    <name type="scientific">Ornithinibacillus massiliensis</name>
    <dbReference type="NCBI Taxonomy" id="1944633"/>
    <lineage>
        <taxon>Bacteria</taxon>
        <taxon>Bacillati</taxon>
        <taxon>Bacillota</taxon>
        <taxon>Bacilli</taxon>
        <taxon>Bacillales</taxon>
        <taxon>Bacillaceae</taxon>
        <taxon>Ornithinibacillus</taxon>
    </lineage>
</organism>
<accession>A0ABS5MGW2</accession>
<reference evidence="1 2" key="1">
    <citation type="submission" date="2021-05" db="EMBL/GenBank/DDBJ databases">
        <title>Ornithinibacillus massiliensis sp. nov.</title>
        <authorList>
            <person name="Iwaza R."/>
            <person name="Lagier J.-C."/>
            <person name="Raoult D."/>
        </authorList>
    </citation>
    <scope>NUCLEOTIDE SEQUENCE [LARGE SCALE GENOMIC DNA]</scope>
    <source>
        <strain evidence="1 2">Marseille-P3601</strain>
    </source>
</reference>
<dbReference type="Proteomes" id="UP000681870">
    <property type="component" value="Unassembled WGS sequence"/>
</dbReference>
<dbReference type="EMBL" id="JAGXBY010000006">
    <property type="protein sequence ID" value="MBS3681579.1"/>
    <property type="molecule type" value="Genomic_DNA"/>
</dbReference>
<sequence>MDIIRIEWVPFQKINARHTNTIPLTRYAYQNHMETHIPYIHIIRNQQNDFLLAKGIEAYNKLYSIDFHRSIPVYVITNPHITLLEWTYQLFQSCMQERVNHRLKYEYITLLLKETRNDIASICKHTRCTKENIYQLLFDSTIPEKYKDLAIKHNRIQLINSIATNPKLQNYRSVLYPAVFQHNNRLTYEKLKLFLTYIDEGYQLHVNSILALENFNKIVDQAQALKYYWDSLEFPDTQIMEGIFYYKGDKHSRIKVRL</sequence>
<gene>
    <name evidence="1" type="ORF">KGF86_15400</name>
</gene>
<keyword evidence="2" id="KW-1185">Reference proteome</keyword>
<proteinExistence type="predicted"/>
<evidence type="ECO:0000313" key="2">
    <source>
        <dbReference type="Proteomes" id="UP000681870"/>
    </source>
</evidence>
<evidence type="ECO:0000313" key="1">
    <source>
        <dbReference type="EMBL" id="MBS3681579.1"/>
    </source>
</evidence>
<dbReference type="RefSeq" id="WP_211742390.1">
    <property type="nucleotide sequence ID" value="NZ_JAGXBY010000006.1"/>
</dbReference>
<name>A0ABS5MGW2_9BACI</name>